<evidence type="ECO:0000313" key="2">
    <source>
        <dbReference type="EMBL" id="KAJ1105939.1"/>
    </source>
</evidence>
<comment type="caution">
    <text evidence="2">The sequence shown here is derived from an EMBL/GenBank/DDBJ whole genome shotgun (WGS) entry which is preliminary data.</text>
</comment>
<dbReference type="Proteomes" id="UP001066276">
    <property type="component" value="Chromosome 9"/>
</dbReference>
<name>A0AAV7MS61_PLEWA</name>
<feature type="compositionally biased region" description="Polar residues" evidence="1">
    <location>
        <begin position="14"/>
        <end position="32"/>
    </location>
</feature>
<proteinExistence type="predicted"/>
<evidence type="ECO:0000256" key="1">
    <source>
        <dbReference type="SAM" id="MobiDB-lite"/>
    </source>
</evidence>
<accession>A0AAV7MS61</accession>
<dbReference type="AlphaFoldDB" id="A0AAV7MS61"/>
<feature type="region of interest" description="Disordered" evidence="1">
    <location>
        <begin position="1"/>
        <end position="44"/>
    </location>
</feature>
<organism evidence="2 3">
    <name type="scientific">Pleurodeles waltl</name>
    <name type="common">Iberian ribbed newt</name>
    <dbReference type="NCBI Taxonomy" id="8319"/>
    <lineage>
        <taxon>Eukaryota</taxon>
        <taxon>Metazoa</taxon>
        <taxon>Chordata</taxon>
        <taxon>Craniata</taxon>
        <taxon>Vertebrata</taxon>
        <taxon>Euteleostomi</taxon>
        <taxon>Amphibia</taxon>
        <taxon>Batrachia</taxon>
        <taxon>Caudata</taxon>
        <taxon>Salamandroidea</taxon>
        <taxon>Salamandridae</taxon>
        <taxon>Pleurodelinae</taxon>
        <taxon>Pleurodeles</taxon>
    </lineage>
</organism>
<reference evidence="2" key="1">
    <citation type="journal article" date="2022" name="bioRxiv">
        <title>Sequencing and chromosome-scale assembly of the giantPleurodeles waltlgenome.</title>
        <authorList>
            <person name="Brown T."/>
            <person name="Elewa A."/>
            <person name="Iarovenko S."/>
            <person name="Subramanian E."/>
            <person name="Araus A.J."/>
            <person name="Petzold A."/>
            <person name="Susuki M."/>
            <person name="Suzuki K.-i.T."/>
            <person name="Hayashi T."/>
            <person name="Toyoda A."/>
            <person name="Oliveira C."/>
            <person name="Osipova E."/>
            <person name="Leigh N.D."/>
            <person name="Simon A."/>
            <person name="Yun M.H."/>
        </authorList>
    </citation>
    <scope>NUCLEOTIDE SEQUENCE</scope>
    <source>
        <strain evidence="2">20211129_DDA</strain>
        <tissue evidence="2">Liver</tissue>
    </source>
</reference>
<protein>
    <submittedName>
        <fullName evidence="2">Uncharacterized protein</fullName>
    </submittedName>
</protein>
<sequence length="87" mass="9672">MLACANTEIESEQKSSNGSARLSSIRGQQHTQNRGRKNGALSTDALFPSDQRTIIVTGRGRSGLFLEKEAADVRVRRRLEKRGEFPK</sequence>
<keyword evidence="3" id="KW-1185">Reference proteome</keyword>
<gene>
    <name evidence="2" type="ORF">NDU88_003342</name>
</gene>
<evidence type="ECO:0000313" key="3">
    <source>
        <dbReference type="Proteomes" id="UP001066276"/>
    </source>
</evidence>
<dbReference type="EMBL" id="JANPWB010000013">
    <property type="protein sequence ID" value="KAJ1105939.1"/>
    <property type="molecule type" value="Genomic_DNA"/>
</dbReference>